<dbReference type="Proteomes" id="UP001628179">
    <property type="component" value="Unassembled WGS sequence"/>
</dbReference>
<dbReference type="RefSeq" id="XP_070916978.1">
    <property type="nucleotide sequence ID" value="XM_071060877.1"/>
</dbReference>
<evidence type="ECO:0000256" key="1">
    <source>
        <dbReference type="SAM" id="MobiDB-lite"/>
    </source>
</evidence>
<evidence type="ECO:0000313" key="2">
    <source>
        <dbReference type="EMBL" id="GAB1315247.1"/>
    </source>
</evidence>
<comment type="caution">
    <text evidence="2">The sequence shown here is derived from an EMBL/GenBank/DDBJ whole genome shotgun (WGS) entry which is preliminary data.</text>
</comment>
<keyword evidence="3" id="KW-1185">Reference proteome</keyword>
<name>A0ABQ0GBV1_9PEZI</name>
<proteinExistence type="predicted"/>
<sequence>MAASEENEQNSALRFEPPLWFAAASRSRSADPPRPSPVIDLTKTRGINSDQHDRDDAGHDLHDVLTNIDPGTEILQITGDTPTNEEWEALGRHFTNVRALEVDTGWDECWVDGKFPLAWPLKLLVIAGACGQAVATPAIIEGRIEHLVLMYTCSLRFEGPSTRDLMKKAEVLYAIPRSCTPDKQGPTAETAETDADRADQKIKVYSVDHEWRKWLDAKYDGKEIAFSSACEADPPSRMRKLEILGNDAVEMLTWMAIAKFHLLVGLESLAIHSIDSYDLTGTPGIFFVEFLPVLNLKSLKLALGSVTLSRLLKAAGNPHGLHQLLPKSLETLHFRGPVSMASQLDQFSAAFADSAFLPSLKRISFVLDLPGPGTDDNEGAPLEQLTTAKIACGKLLRAAAKRGVGIDEYDNPWAHLYPHFFKIDDRWAEVDDGLSVEETAPSL</sequence>
<feature type="region of interest" description="Disordered" evidence="1">
    <location>
        <begin position="24"/>
        <end position="57"/>
    </location>
</feature>
<dbReference type="GeneID" id="98176200"/>
<organism evidence="2 3">
    <name type="scientific">Madurella fahalii</name>
    <dbReference type="NCBI Taxonomy" id="1157608"/>
    <lineage>
        <taxon>Eukaryota</taxon>
        <taxon>Fungi</taxon>
        <taxon>Dikarya</taxon>
        <taxon>Ascomycota</taxon>
        <taxon>Pezizomycotina</taxon>
        <taxon>Sordariomycetes</taxon>
        <taxon>Sordariomycetidae</taxon>
        <taxon>Sordariales</taxon>
        <taxon>Sordariales incertae sedis</taxon>
        <taxon>Madurella</taxon>
    </lineage>
</organism>
<dbReference type="EMBL" id="BAAFSV010000002">
    <property type="protein sequence ID" value="GAB1315247.1"/>
    <property type="molecule type" value="Genomic_DNA"/>
</dbReference>
<protein>
    <submittedName>
        <fullName evidence="2">Uncharacterized protein</fullName>
    </submittedName>
</protein>
<accession>A0ABQ0GBV1</accession>
<gene>
    <name evidence="2" type="ORF">MFIFM68171_05457</name>
</gene>
<reference evidence="2 3" key="1">
    <citation type="submission" date="2024-09" db="EMBL/GenBank/DDBJ databases">
        <title>Itraconazole resistance in Madurella fahalii resulting from another homologue of gene encoding cytochrome P450 14-alpha sterol demethylase (CYP51).</title>
        <authorList>
            <person name="Yoshioka I."/>
            <person name="Fahal A.H."/>
            <person name="Kaneko S."/>
            <person name="Yaguchi T."/>
        </authorList>
    </citation>
    <scope>NUCLEOTIDE SEQUENCE [LARGE SCALE GENOMIC DNA]</scope>
    <source>
        <strain evidence="2 3">IFM 68171</strain>
    </source>
</reference>
<evidence type="ECO:0000313" key="3">
    <source>
        <dbReference type="Proteomes" id="UP001628179"/>
    </source>
</evidence>